<dbReference type="EMBL" id="QEAS01000011">
    <property type="protein sequence ID" value="PWG79991.1"/>
    <property type="molecule type" value="Genomic_DNA"/>
</dbReference>
<dbReference type="Proteomes" id="UP000245647">
    <property type="component" value="Unassembled WGS sequence"/>
</dbReference>
<organism evidence="2 3">
    <name type="scientific">Pararcticibacter amylolyticus</name>
    <dbReference type="NCBI Taxonomy" id="2173175"/>
    <lineage>
        <taxon>Bacteria</taxon>
        <taxon>Pseudomonadati</taxon>
        <taxon>Bacteroidota</taxon>
        <taxon>Sphingobacteriia</taxon>
        <taxon>Sphingobacteriales</taxon>
        <taxon>Sphingobacteriaceae</taxon>
        <taxon>Pararcticibacter</taxon>
    </lineage>
</organism>
<keyword evidence="3" id="KW-1185">Reference proteome</keyword>
<dbReference type="AlphaFoldDB" id="A0A2U2PF18"/>
<sequence length="70" mass="7573">MATIGESFPESAKVLGRKKEGSSPERSMCRVPECSLRVMKASKQQEPDDISVADVHHVNDICASGNAIGW</sequence>
<reference evidence="2 3" key="1">
    <citation type="submission" date="2018-04" db="EMBL/GenBank/DDBJ databases">
        <title>Pedobacter chongqingensis sp. nov., isolated from a rottenly hemp rope.</title>
        <authorList>
            <person name="Cai Y."/>
        </authorList>
    </citation>
    <scope>NUCLEOTIDE SEQUENCE [LARGE SCALE GENOMIC DNA]</scope>
    <source>
        <strain evidence="2 3">FJ4-8</strain>
    </source>
</reference>
<name>A0A2U2PF18_9SPHI</name>
<proteinExistence type="predicted"/>
<evidence type="ECO:0000256" key="1">
    <source>
        <dbReference type="SAM" id="MobiDB-lite"/>
    </source>
</evidence>
<evidence type="ECO:0000313" key="3">
    <source>
        <dbReference type="Proteomes" id="UP000245647"/>
    </source>
</evidence>
<gene>
    <name evidence="2" type="ORF">DDR33_14445</name>
</gene>
<feature type="region of interest" description="Disordered" evidence="1">
    <location>
        <begin position="1"/>
        <end position="27"/>
    </location>
</feature>
<protein>
    <submittedName>
        <fullName evidence="2">Uncharacterized protein</fullName>
    </submittedName>
</protein>
<comment type="caution">
    <text evidence="2">The sequence shown here is derived from an EMBL/GenBank/DDBJ whole genome shotgun (WGS) entry which is preliminary data.</text>
</comment>
<accession>A0A2U2PF18</accession>
<evidence type="ECO:0000313" key="2">
    <source>
        <dbReference type="EMBL" id="PWG79991.1"/>
    </source>
</evidence>